<evidence type="ECO:0000313" key="1">
    <source>
        <dbReference type="EMBL" id="QQG33722.1"/>
    </source>
</evidence>
<keyword evidence="2" id="KW-1185">Reference proteome</keyword>
<proteinExistence type="predicted"/>
<dbReference type="KEGG" id="vg:77948232"/>
<organism evidence="1 2">
    <name type="scientific">Cronobacter phage A24</name>
    <dbReference type="NCBI Taxonomy" id="2795745"/>
    <lineage>
        <taxon>Viruses</taxon>
        <taxon>Duplodnaviria</taxon>
        <taxon>Heunggongvirae</taxon>
        <taxon>Uroviricota</taxon>
        <taxon>Caudoviricetes</taxon>
        <taxon>Grimontviridae</taxon>
        <taxon>Crifsvirus</taxon>
        <taxon>Crifsvirus A24</taxon>
    </lineage>
</organism>
<dbReference type="Proteomes" id="UP000595896">
    <property type="component" value="Segment"/>
</dbReference>
<dbReference type="EMBL" id="MW343794">
    <property type="protein sequence ID" value="QQG33722.1"/>
    <property type="molecule type" value="Genomic_DNA"/>
</dbReference>
<protein>
    <submittedName>
        <fullName evidence="1">Uncharacterized protein</fullName>
    </submittedName>
</protein>
<reference evidence="1 2" key="1">
    <citation type="submission" date="2020-12" db="EMBL/GenBank/DDBJ databases">
        <authorList>
            <person name="Luo D."/>
            <person name="Li C."/>
            <person name="Zeng H."/>
        </authorList>
    </citation>
    <scope>NUCLEOTIDE SEQUENCE [LARGE SCALE GENOMIC DNA]</scope>
</reference>
<name>A0A7T5QXW1_9CAUD</name>
<accession>A0A7T5QXW1</accession>
<evidence type="ECO:0000313" key="2">
    <source>
        <dbReference type="Proteomes" id="UP000595896"/>
    </source>
</evidence>
<dbReference type="RefSeq" id="YP_010671970.1">
    <property type="nucleotide sequence ID" value="NC_070973.1"/>
</dbReference>
<dbReference type="GeneID" id="77948232"/>
<sequence>MINRKGFGIRQADGTVVWFYNSNPRSVKV</sequence>